<feature type="compositionally biased region" description="Basic and acidic residues" evidence="1">
    <location>
        <begin position="163"/>
        <end position="176"/>
    </location>
</feature>
<comment type="caution">
    <text evidence="2">The sequence shown here is derived from an EMBL/GenBank/DDBJ whole genome shotgun (WGS) entry which is preliminary data.</text>
</comment>
<feature type="compositionally biased region" description="Acidic residues" evidence="1">
    <location>
        <begin position="192"/>
        <end position="209"/>
    </location>
</feature>
<proteinExistence type="predicted"/>
<evidence type="ECO:0000256" key="1">
    <source>
        <dbReference type="SAM" id="MobiDB-lite"/>
    </source>
</evidence>
<feature type="region of interest" description="Disordered" evidence="1">
    <location>
        <begin position="155"/>
        <end position="241"/>
    </location>
</feature>
<keyword evidence="3" id="KW-1185">Reference proteome</keyword>
<feature type="compositionally biased region" description="Basic residues" evidence="1">
    <location>
        <begin position="73"/>
        <end position="83"/>
    </location>
</feature>
<protein>
    <submittedName>
        <fullName evidence="2">Uncharacterized protein</fullName>
    </submittedName>
</protein>
<feature type="region of interest" description="Disordered" evidence="1">
    <location>
        <begin position="63"/>
        <end position="98"/>
    </location>
</feature>
<reference evidence="2" key="2">
    <citation type="submission" date="2022-01" db="EMBL/GenBank/DDBJ databases">
        <authorList>
            <person name="Yamashiro T."/>
            <person name="Shiraishi A."/>
            <person name="Satake H."/>
            <person name="Nakayama K."/>
        </authorList>
    </citation>
    <scope>NUCLEOTIDE SEQUENCE</scope>
</reference>
<evidence type="ECO:0000313" key="2">
    <source>
        <dbReference type="EMBL" id="GJT87189.1"/>
    </source>
</evidence>
<organism evidence="2 3">
    <name type="scientific">Tanacetum coccineum</name>
    <dbReference type="NCBI Taxonomy" id="301880"/>
    <lineage>
        <taxon>Eukaryota</taxon>
        <taxon>Viridiplantae</taxon>
        <taxon>Streptophyta</taxon>
        <taxon>Embryophyta</taxon>
        <taxon>Tracheophyta</taxon>
        <taxon>Spermatophyta</taxon>
        <taxon>Magnoliopsida</taxon>
        <taxon>eudicotyledons</taxon>
        <taxon>Gunneridae</taxon>
        <taxon>Pentapetalae</taxon>
        <taxon>asterids</taxon>
        <taxon>campanulids</taxon>
        <taxon>Asterales</taxon>
        <taxon>Asteraceae</taxon>
        <taxon>Asteroideae</taxon>
        <taxon>Anthemideae</taxon>
        <taxon>Anthemidinae</taxon>
        <taxon>Tanacetum</taxon>
    </lineage>
</organism>
<evidence type="ECO:0000313" key="3">
    <source>
        <dbReference type="Proteomes" id="UP001151760"/>
    </source>
</evidence>
<gene>
    <name evidence="2" type="ORF">Tco_1068906</name>
</gene>
<name>A0ABQ5HH76_9ASTR</name>
<dbReference type="Proteomes" id="UP001151760">
    <property type="component" value="Unassembled WGS sequence"/>
</dbReference>
<sequence>MLILGEFLTNDIRATPEYKEYEKEFVMVDVPTIQPKPVKSTQGTIMTPTPTAKVVKKTCKGKDAAGESSTLRKSLKVTTKQKKLSTTPIPPPSDDRERDEIAEATLLSLTMHKTSLAGEAQDNVPKVQEKLLEEDIEKIVEGEDEESYASVFANSVFQDDDDTGTRLEPGSHKENPETVDDDDVDKDKKDDENDDNDDNNDNNDDDNDDHEDHALVRNKVSGSLETRNEKMHTPIPSPLRSFRTNLYSDKNISHELTATISPTPATTSKDRSKTKRISSKYTHILGALHMICRRQDIMIKQMEKKFVTNRDF</sequence>
<reference evidence="2" key="1">
    <citation type="journal article" date="2022" name="Int. J. Mol. Sci.">
        <title>Draft Genome of Tanacetum Coccineum: Genomic Comparison of Closely Related Tanacetum-Family Plants.</title>
        <authorList>
            <person name="Yamashiro T."/>
            <person name="Shiraishi A."/>
            <person name="Nakayama K."/>
            <person name="Satake H."/>
        </authorList>
    </citation>
    <scope>NUCLEOTIDE SEQUENCE</scope>
</reference>
<accession>A0ABQ5HH76</accession>
<dbReference type="EMBL" id="BQNB010019616">
    <property type="protein sequence ID" value="GJT87189.1"/>
    <property type="molecule type" value="Genomic_DNA"/>
</dbReference>